<comment type="caution">
    <text evidence="1">The sequence shown here is derived from an EMBL/GenBank/DDBJ whole genome shotgun (WGS) entry which is preliminary data.</text>
</comment>
<dbReference type="AlphaFoldDB" id="A0A2T7PKP9"/>
<sequence length="92" mass="10167">MSIITYTWASTALTPPLPDSQAHIKEDWMDEEEKGGDSKQSAVLVSTASLLRVGRECTGHHVTQCLLLFLAWPAKPVHPAPARATCYPHKDR</sequence>
<protein>
    <submittedName>
        <fullName evidence="1">Uncharacterized protein</fullName>
    </submittedName>
</protein>
<accession>A0A2T7PKP9</accession>
<name>A0A2T7PKP9_POMCA</name>
<proteinExistence type="predicted"/>
<organism evidence="1 2">
    <name type="scientific">Pomacea canaliculata</name>
    <name type="common">Golden apple snail</name>
    <dbReference type="NCBI Taxonomy" id="400727"/>
    <lineage>
        <taxon>Eukaryota</taxon>
        <taxon>Metazoa</taxon>
        <taxon>Spiralia</taxon>
        <taxon>Lophotrochozoa</taxon>
        <taxon>Mollusca</taxon>
        <taxon>Gastropoda</taxon>
        <taxon>Caenogastropoda</taxon>
        <taxon>Architaenioglossa</taxon>
        <taxon>Ampullarioidea</taxon>
        <taxon>Ampullariidae</taxon>
        <taxon>Pomacea</taxon>
    </lineage>
</organism>
<evidence type="ECO:0000313" key="1">
    <source>
        <dbReference type="EMBL" id="PVD34001.1"/>
    </source>
</evidence>
<dbReference type="Proteomes" id="UP000245119">
    <property type="component" value="Linkage Group LG3"/>
</dbReference>
<reference evidence="1 2" key="1">
    <citation type="submission" date="2018-04" db="EMBL/GenBank/DDBJ databases">
        <title>The genome of golden apple snail Pomacea canaliculata provides insight into stress tolerance and invasive adaptation.</title>
        <authorList>
            <person name="Liu C."/>
            <person name="Liu B."/>
            <person name="Ren Y."/>
            <person name="Zhang Y."/>
            <person name="Wang H."/>
            <person name="Li S."/>
            <person name="Jiang F."/>
            <person name="Yin L."/>
            <person name="Zhang G."/>
            <person name="Qian W."/>
            <person name="Fan W."/>
        </authorList>
    </citation>
    <scope>NUCLEOTIDE SEQUENCE [LARGE SCALE GENOMIC DNA]</scope>
    <source>
        <strain evidence="1">SZHN2017</strain>
        <tissue evidence="1">Muscle</tissue>
    </source>
</reference>
<keyword evidence="2" id="KW-1185">Reference proteome</keyword>
<gene>
    <name evidence="1" type="ORF">C0Q70_05263</name>
</gene>
<evidence type="ECO:0000313" key="2">
    <source>
        <dbReference type="Proteomes" id="UP000245119"/>
    </source>
</evidence>
<dbReference type="EMBL" id="PZQS01000003">
    <property type="protein sequence ID" value="PVD34001.1"/>
    <property type="molecule type" value="Genomic_DNA"/>
</dbReference>